<dbReference type="Proteomes" id="UP000672097">
    <property type="component" value="Unassembled WGS sequence"/>
</dbReference>
<keyword evidence="1" id="KW-0732">Signal</keyword>
<feature type="signal peptide" evidence="1">
    <location>
        <begin position="1"/>
        <end position="18"/>
    </location>
</feature>
<sequence length="205" mass="21673">MKTLLCGAALAASGLAAAQPCEAPATATASKASATDAPPAVRLRLELRDSLPAASSETVVSTQSGAGRPVLTLWTDNNHGVEARMSLVAPAPQGALHWMWSAQQGAVVTPAAPHSPTTPQARWWFCPTWAGGTSLVRVSYEAPATDAAAFSPARPALRGHISVPLDEWVPLWAPQAEPPRTGGDVVWRSNHAAPLPRLDMRWRRE</sequence>
<evidence type="ECO:0000313" key="2">
    <source>
        <dbReference type="EMBL" id="MBQ0936481.1"/>
    </source>
</evidence>
<accession>A0ABS5DZ99</accession>
<gene>
    <name evidence="2" type="ORF">KAK11_14155</name>
</gene>
<protein>
    <submittedName>
        <fullName evidence="2">Uncharacterized protein</fullName>
    </submittedName>
</protein>
<keyword evidence="3" id="KW-1185">Reference proteome</keyword>
<dbReference type="RefSeq" id="WP_210809837.1">
    <property type="nucleotide sequence ID" value="NZ_JAGQDG010000005.1"/>
</dbReference>
<evidence type="ECO:0000256" key="1">
    <source>
        <dbReference type="SAM" id="SignalP"/>
    </source>
</evidence>
<proteinExistence type="predicted"/>
<dbReference type="EMBL" id="JAGQDG010000005">
    <property type="protein sequence ID" value="MBQ0936481.1"/>
    <property type="molecule type" value="Genomic_DNA"/>
</dbReference>
<evidence type="ECO:0000313" key="3">
    <source>
        <dbReference type="Proteomes" id="UP000672097"/>
    </source>
</evidence>
<organism evidence="2 3">
    <name type="scientific">Ideonella paludis</name>
    <dbReference type="NCBI Taxonomy" id="1233411"/>
    <lineage>
        <taxon>Bacteria</taxon>
        <taxon>Pseudomonadati</taxon>
        <taxon>Pseudomonadota</taxon>
        <taxon>Betaproteobacteria</taxon>
        <taxon>Burkholderiales</taxon>
        <taxon>Sphaerotilaceae</taxon>
        <taxon>Ideonella</taxon>
    </lineage>
</organism>
<name>A0ABS5DZ99_9BURK</name>
<comment type="caution">
    <text evidence="2">The sequence shown here is derived from an EMBL/GenBank/DDBJ whole genome shotgun (WGS) entry which is preliminary data.</text>
</comment>
<feature type="chain" id="PRO_5046307498" evidence="1">
    <location>
        <begin position="19"/>
        <end position="205"/>
    </location>
</feature>
<reference evidence="2 3" key="1">
    <citation type="submission" date="2021-04" db="EMBL/GenBank/DDBJ databases">
        <title>The genome sequence of type strain Ideonella paludis KCTC 32238.</title>
        <authorList>
            <person name="Liu Y."/>
        </authorList>
    </citation>
    <scope>NUCLEOTIDE SEQUENCE [LARGE SCALE GENOMIC DNA]</scope>
    <source>
        <strain evidence="2 3">KCTC 32238</strain>
    </source>
</reference>